<gene>
    <name evidence="6" type="ORF">NECHADRAFT_97245</name>
</gene>
<feature type="transmembrane region" description="Helical" evidence="4">
    <location>
        <begin position="252"/>
        <end position="275"/>
    </location>
</feature>
<dbReference type="FunCoup" id="C7ZH24">
    <property type="interactions" value="208"/>
</dbReference>
<dbReference type="EMBL" id="GG698927">
    <property type="protein sequence ID" value="EEU36738.1"/>
    <property type="molecule type" value="Genomic_DNA"/>
</dbReference>
<dbReference type="GO" id="GO:0022857">
    <property type="term" value="F:transmembrane transporter activity"/>
    <property type="evidence" value="ECO:0007669"/>
    <property type="project" value="InterPro"/>
</dbReference>
<comment type="similarity">
    <text evidence="2">Belongs to the major facilitator superfamily. Monocarboxylate porter (TC 2.A.1.13) family.</text>
</comment>
<feature type="transmembrane region" description="Helical" evidence="4">
    <location>
        <begin position="377"/>
        <end position="402"/>
    </location>
</feature>
<feature type="transmembrane region" description="Helical" evidence="4">
    <location>
        <begin position="408"/>
        <end position="430"/>
    </location>
</feature>
<dbReference type="GO" id="GO:0090560">
    <property type="term" value="F:2-(3-amino-3-carboxypropyl)histidine synthase activity"/>
    <property type="evidence" value="ECO:0007669"/>
    <property type="project" value="InterPro"/>
</dbReference>
<evidence type="ECO:0000256" key="4">
    <source>
        <dbReference type="SAM" id="Phobius"/>
    </source>
</evidence>
<keyword evidence="4" id="KW-0812">Transmembrane</keyword>
<proteinExistence type="inferred from homology"/>
<dbReference type="InterPro" id="IPR050327">
    <property type="entry name" value="Proton-linked_MCT"/>
</dbReference>
<dbReference type="HOGENOM" id="CLU_001265_1_0_1"/>
<keyword evidence="7" id="KW-1185">Reference proteome</keyword>
<feature type="transmembrane region" description="Helical" evidence="4">
    <location>
        <begin position="110"/>
        <end position="129"/>
    </location>
</feature>
<keyword evidence="4" id="KW-0472">Membrane</keyword>
<evidence type="ECO:0000256" key="2">
    <source>
        <dbReference type="ARBA" id="ARBA00006727"/>
    </source>
</evidence>
<reference evidence="6 7" key="1">
    <citation type="journal article" date="2009" name="PLoS Genet.">
        <title>The genome of Nectria haematococca: contribution of supernumerary chromosomes to gene expansion.</title>
        <authorList>
            <person name="Coleman J.J."/>
            <person name="Rounsley S.D."/>
            <person name="Rodriguez-Carres M."/>
            <person name="Kuo A."/>
            <person name="Wasmann C.C."/>
            <person name="Grimwood J."/>
            <person name="Schmutz J."/>
            <person name="Taga M."/>
            <person name="White G.J."/>
            <person name="Zhou S."/>
            <person name="Schwartz D.C."/>
            <person name="Freitag M."/>
            <person name="Ma L.J."/>
            <person name="Danchin E.G."/>
            <person name="Henrissat B."/>
            <person name="Coutinho P.M."/>
            <person name="Nelson D.R."/>
            <person name="Straney D."/>
            <person name="Napoli C.A."/>
            <person name="Barker B.M."/>
            <person name="Gribskov M."/>
            <person name="Rep M."/>
            <person name="Kroken S."/>
            <person name="Molnar I."/>
            <person name="Rensing C."/>
            <person name="Kennell J.C."/>
            <person name="Zamora J."/>
            <person name="Farman M.L."/>
            <person name="Selker E.U."/>
            <person name="Salamov A."/>
            <person name="Shapiro H."/>
            <person name="Pangilinan J."/>
            <person name="Lindquist E."/>
            <person name="Lamers C."/>
            <person name="Grigoriev I.V."/>
            <person name="Geiser D.M."/>
            <person name="Covert S.F."/>
            <person name="Temporini E."/>
            <person name="Vanetten H.D."/>
        </authorList>
    </citation>
    <scope>NUCLEOTIDE SEQUENCE [LARGE SCALE GENOMIC DNA]</scope>
    <source>
        <strain evidence="7">ATCC MYA-4622 / CBS 123669 / FGSC 9596 / NRRL 45880 / 77-13-4</strain>
    </source>
</reference>
<dbReference type="AlphaFoldDB" id="C7ZH24"/>
<dbReference type="InParanoid" id="C7ZH24"/>
<feature type="transmembrane region" description="Helical" evidence="4">
    <location>
        <begin position="38"/>
        <end position="58"/>
    </location>
</feature>
<feature type="transmembrane region" description="Helical" evidence="4">
    <location>
        <begin position="315"/>
        <end position="335"/>
    </location>
</feature>
<dbReference type="SUPFAM" id="SSF103473">
    <property type="entry name" value="MFS general substrate transporter"/>
    <property type="match status" value="1"/>
</dbReference>
<protein>
    <recommendedName>
        <fullName evidence="5">Major facilitator superfamily (MFS) profile domain-containing protein</fullName>
    </recommendedName>
</protein>
<dbReference type="eggNOG" id="KOG2504">
    <property type="taxonomic scope" value="Eukaryota"/>
</dbReference>
<dbReference type="InterPro" id="IPR016435">
    <property type="entry name" value="DPH1/DPH2"/>
</dbReference>
<feature type="domain" description="Major facilitator superfamily (MFS) profile" evidence="5">
    <location>
        <begin position="39"/>
        <end position="434"/>
    </location>
</feature>
<feature type="transmembrane region" description="Helical" evidence="4">
    <location>
        <begin position="135"/>
        <end position="155"/>
    </location>
</feature>
<feature type="transmembrane region" description="Helical" evidence="4">
    <location>
        <begin position="341"/>
        <end position="365"/>
    </location>
</feature>
<dbReference type="GO" id="GO:0016020">
    <property type="term" value="C:membrane"/>
    <property type="evidence" value="ECO:0007669"/>
    <property type="project" value="UniProtKB-SubCell"/>
</dbReference>
<dbReference type="RefSeq" id="XP_003042451.1">
    <property type="nucleotide sequence ID" value="XM_003042405.1"/>
</dbReference>
<dbReference type="OMA" id="QISWIFG"/>
<keyword evidence="3" id="KW-0325">Glycoprotein</keyword>
<evidence type="ECO:0000313" key="6">
    <source>
        <dbReference type="EMBL" id="EEU36738.1"/>
    </source>
</evidence>
<dbReference type="SFLD" id="SFLDS00032">
    <property type="entry name" value="Radical_SAM_3-amino-3-carboxyp"/>
    <property type="match status" value="1"/>
</dbReference>
<dbReference type="VEuPathDB" id="FungiDB:NECHADRAFT_97245"/>
<dbReference type="GO" id="GO:0017183">
    <property type="term" value="P:protein histidyl modification to diphthamide"/>
    <property type="evidence" value="ECO:0007669"/>
    <property type="project" value="InterPro"/>
</dbReference>
<feature type="transmembrane region" description="Helical" evidence="4">
    <location>
        <begin position="199"/>
        <end position="221"/>
    </location>
</feature>
<feature type="transmembrane region" description="Helical" evidence="4">
    <location>
        <begin position="81"/>
        <end position="103"/>
    </location>
</feature>
<comment type="subcellular location">
    <subcellularLocation>
        <location evidence="1">Membrane</location>
        <topology evidence="1">Multi-pass membrane protein</topology>
    </subcellularLocation>
</comment>
<organism evidence="6 7">
    <name type="scientific">Fusarium vanettenii (strain ATCC MYA-4622 / CBS 123669 / FGSC 9596 / NRRL 45880 / 77-13-4)</name>
    <name type="common">Fusarium solani subsp. pisi</name>
    <dbReference type="NCBI Taxonomy" id="660122"/>
    <lineage>
        <taxon>Eukaryota</taxon>
        <taxon>Fungi</taxon>
        <taxon>Dikarya</taxon>
        <taxon>Ascomycota</taxon>
        <taxon>Pezizomycotina</taxon>
        <taxon>Sordariomycetes</taxon>
        <taxon>Hypocreomycetidae</taxon>
        <taxon>Hypocreales</taxon>
        <taxon>Nectriaceae</taxon>
        <taxon>Fusarium</taxon>
        <taxon>Fusarium solani species complex</taxon>
        <taxon>Fusarium vanettenii</taxon>
    </lineage>
</organism>
<dbReference type="InterPro" id="IPR011701">
    <property type="entry name" value="MFS"/>
</dbReference>
<dbReference type="InterPro" id="IPR036259">
    <property type="entry name" value="MFS_trans_sf"/>
</dbReference>
<feature type="transmembrane region" description="Helical" evidence="4">
    <location>
        <begin position="287"/>
        <end position="308"/>
    </location>
</feature>
<evidence type="ECO:0000256" key="3">
    <source>
        <dbReference type="ARBA" id="ARBA00023180"/>
    </source>
</evidence>
<dbReference type="Proteomes" id="UP000005206">
    <property type="component" value="Chromosome 11"/>
</dbReference>
<dbReference type="PANTHER" id="PTHR11360:SF177">
    <property type="entry name" value="RIBOFLAVIN TRANSPORTER MCH5"/>
    <property type="match status" value="1"/>
</dbReference>
<evidence type="ECO:0000259" key="5">
    <source>
        <dbReference type="PROSITE" id="PS50850"/>
    </source>
</evidence>
<dbReference type="InterPro" id="IPR020846">
    <property type="entry name" value="MFS_dom"/>
</dbReference>
<accession>C7ZH24</accession>
<dbReference type="Pfam" id="PF07690">
    <property type="entry name" value="MFS_1"/>
    <property type="match status" value="1"/>
</dbReference>
<dbReference type="PROSITE" id="PS50850">
    <property type="entry name" value="MFS"/>
    <property type="match status" value="1"/>
</dbReference>
<dbReference type="KEGG" id="nhe:NECHADRAFT_97245"/>
<name>C7ZH24_FUSV7</name>
<dbReference type="GeneID" id="9669691"/>
<sequence>MPLSPNHHAEDSCLKYHPTPTRQVIADDASDTFPEGGLTAWLVVFGSWCSMVCIYGLINTSAVFESYFKTHQLLDYSHSQIGWIFSLYLFLVFLVGVQVGPVFDRFGPRVLVAAGCTLIVLGLMLLSLSRTYYQIIMTYSVLGGLGGALLNAPAYGAIAHFFHARRGLATGVASTAGGIGGTLFPLLLRHLLGPNGVGFAWSCRILGFIMLGLAVPANIFIQSRPSVRMSSRDQVKTRSIWPDFGIFRDPRLGLATVGYFFMEIGLFVPLTYIISYGTAHGIPTSDSFLFLSFLNAGSVVGRFLPGLLADKFGRFNVIIVTIALCVVTVLGIWLPCNGSRAVLIFFSVTFGAASGSNLSLIPVCLGQFCESRHYGRYFTTATMIASFGTLISVPIAGALLGIRDESTGWMSLILFSGCSYLVALICYFIARVMTVGWLPQAKF</sequence>
<dbReference type="OrthoDB" id="410267at2759"/>
<feature type="transmembrane region" description="Helical" evidence="4">
    <location>
        <begin position="167"/>
        <end position="187"/>
    </location>
</feature>
<dbReference type="Gene3D" id="1.20.1250.20">
    <property type="entry name" value="MFS general substrate transporter like domains"/>
    <property type="match status" value="2"/>
</dbReference>
<keyword evidence="4" id="KW-1133">Transmembrane helix</keyword>
<dbReference type="PANTHER" id="PTHR11360">
    <property type="entry name" value="MONOCARBOXYLATE TRANSPORTER"/>
    <property type="match status" value="1"/>
</dbReference>
<evidence type="ECO:0000256" key="1">
    <source>
        <dbReference type="ARBA" id="ARBA00004141"/>
    </source>
</evidence>
<evidence type="ECO:0000313" key="7">
    <source>
        <dbReference type="Proteomes" id="UP000005206"/>
    </source>
</evidence>